<reference evidence="2" key="1">
    <citation type="submission" date="2018-12" db="EMBL/GenBank/DDBJ databases">
        <authorList>
            <person name="Sun L."/>
            <person name="Chen Z."/>
        </authorList>
    </citation>
    <scope>NUCLEOTIDE SEQUENCE [LARGE SCALE GENOMIC DNA]</scope>
    <source>
        <strain evidence="2">DSM 16012</strain>
    </source>
</reference>
<dbReference type="AlphaFoldDB" id="A0A443IJM2"/>
<evidence type="ECO:0000313" key="3">
    <source>
        <dbReference type="Proteomes" id="UP000273811"/>
    </source>
</evidence>
<dbReference type="GO" id="GO:0004497">
    <property type="term" value="F:monooxygenase activity"/>
    <property type="evidence" value="ECO:0007669"/>
    <property type="project" value="TreeGrafter"/>
</dbReference>
<dbReference type="PIRSF" id="PIRSF000332">
    <property type="entry name" value="FMO"/>
    <property type="match status" value="1"/>
</dbReference>
<dbReference type="InterPro" id="IPR036188">
    <property type="entry name" value="FAD/NAD-bd_sf"/>
</dbReference>
<dbReference type="SUPFAM" id="SSF51905">
    <property type="entry name" value="FAD/NAD(P)-binding domain"/>
    <property type="match status" value="2"/>
</dbReference>
<accession>A0A443IJM2</accession>
<dbReference type="Pfam" id="PF13738">
    <property type="entry name" value="Pyr_redox_3"/>
    <property type="match status" value="1"/>
</dbReference>
<protein>
    <submittedName>
        <fullName evidence="2">NAD(P)/FAD-dependent oxidoreductase</fullName>
    </submittedName>
</protein>
<dbReference type="PRINTS" id="PR00469">
    <property type="entry name" value="PNDRDTASEII"/>
</dbReference>
<keyword evidence="3" id="KW-1185">Reference proteome</keyword>
<gene>
    <name evidence="2" type="ORF">D4N35_017120</name>
</gene>
<evidence type="ECO:0000256" key="1">
    <source>
        <dbReference type="ARBA" id="ARBA00023002"/>
    </source>
</evidence>
<dbReference type="PRINTS" id="PR00368">
    <property type="entry name" value="FADPNR"/>
</dbReference>
<keyword evidence="1" id="KW-0560">Oxidoreductase</keyword>
<comment type="caution">
    <text evidence="2">The sequence shown here is derived from an EMBL/GenBank/DDBJ whole genome shotgun (WGS) entry which is preliminary data.</text>
</comment>
<dbReference type="PANTHER" id="PTHR43539:SF78">
    <property type="entry name" value="FLAVIN-CONTAINING MONOOXYGENASE"/>
    <property type="match status" value="1"/>
</dbReference>
<dbReference type="Proteomes" id="UP000273811">
    <property type="component" value="Unassembled WGS sequence"/>
</dbReference>
<dbReference type="OrthoDB" id="9778740at2"/>
<dbReference type="GO" id="GO:0050661">
    <property type="term" value="F:NADP binding"/>
    <property type="evidence" value="ECO:0007669"/>
    <property type="project" value="InterPro"/>
</dbReference>
<evidence type="ECO:0000313" key="2">
    <source>
        <dbReference type="EMBL" id="RWR04347.1"/>
    </source>
</evidence>
<dbReference type="PANTHER" id="PTHR43539">
    <property type="entry name" value="FLAVIN-BINDING MONOOXYGENASE-LIKE PROTEIN (AFU_ORTHOLOGUE AFUA_4G09220)"/>
    <property type="match status" value="1"/>
</dbReference>
<dbReference type="Gene3D" id="3.50.50.60">
    <property type="entry name" value="FAD/NAD(P)-binding domain"/>
    <property type="match status" value="1"/>
</dbReference>
<proteinExistence type="predicted"/>
<organism evidence="2 3">
    <name type="scientific">Siminovitchia fortis</name>
    <dbReference type="NCBI Taxonomy" id="254758"/>
    <lineage>
        <taxon>Bacteria</taxon>
        <taxon>Bacillati</taxon>
        <taxon>Bacillota</taxon>
        <taxon>Bacilli</taxon>
        <taxon>Bacillales</taxon>
        <taxon>Bacillaceae</taxon>
        <taxon>Siminovitchia</taxon>
    </lineage>
</organism>
<sequence>MKNQFDCIVIGGGQAGLASGYHLQKEGITYLILEAEEQAVGSWPKYYDSLTLFSPARYSSLPDLQISGDLNRYPTKDEVIYYLNQYAERFRLNIRTKQRVLDIQKKSDLFKINTADGNIYYSKAVISATGAFNTPSIPQIEGSELFKGKILHSSQYKNVEEFKNQRVIVVGAGNSAIQIAYELANFSNVTLATRKPINYVPQRILGKDLHFWLKVTGIDNFPLGKKFASSSSVLDTGIYKEAILNNMPERKDMFIRFTEEGITWKDGSNEKVDSVIYATGYLHNVSYLTSLKRAVESNGVPLHKGGISITTPGLYFVGISGQRSFSSASIRGVGRDAKYVVRHIKEHII</sequence>
<dbReference type="InterPro" id="IPR000960">
    <property type="entry name" value="Flavin_mOase"/>
</dbReference>
<dbReference type="EMBL" id="QYTU02000063">
    <property type="protein sequence ID" value="RWR04347.1"/>
    <property type="molecule type" value="Genomic_DNA"/>
</dbReference>
<name>A0A443IJM2_9BACI</name>
<dbReference type="RefSeq" id="WP_120075855.1">
    <property type="nucleotide sequence ID" value="NZ_CP126113.1"/>
</dbReference>
<dbReference type="GO" id="GO:0050660">
    <property type="term" value="F:flavin adenine dinucleotide binding"/>
    <property type="evidence" value="ECO:0007669"/>
    <property type="project" value="InterPro"/>
</dbReference>
<dbReference type="InterPro" id="IPR050982">
    <property type="entry name" value="Auxin_biosynth/cation_transpt"/>
</dbReference>